<keyword evidence="8 15" id="KW-1133">Transmembrane helix</keyword>
<dbReference type="PIRSF" id="PIRSF019693">
    <property type="entry name" value="VAMP-associated"/>
    <property type="match status" value="1"/>
</dbReference>
<keyword evidence="5 15" id="KW-0812">Transmembrane</keyword>
<evidence type="ECO:0000256" key="13">
    <source>
        <dbReference type="ARBA" id="ARBA00045392"/>
    </source>
</evidence>
<sequence length="265" mass="30211">MARPEQVLLLEPQHELKFRGKVDIRNHWLESPYAAFLCNRPFTDVVTTALKLANPTDRNVCFKVKTTAPRRYCVRPNSGVIDAGTSINVSVMLQPFDYDPNEKSKHKFMVQSLMAPPDMTDMEGVWKDAKPEELMDSKLRCVFEMPNENEKTHDIDSNKVMSSSLLKSESSTLSMKSMVSSLDDGEVKRIMEECKRLQMEVQRLREENKQIREDDGLRMRKSTVMTSQHSSPSSVTVKEESLSIRVIALIVLFFVIGVIVGKLLL</sequence>
<evidence type="ECO:0000256" key="3">
    <source>
        <dbReference type="ARBA" id="ARBA00022499"/>
    </source>
</evidence>
<dbReference type="InterPro" id="IPR008962">
    <property type="entry name" value="PapD-like_sf"/>
</dbReference>
<evidence type="ECO:0000256" key="10">
    <source>
        <dbReference type="ARBA" id="ARBA00023054"/>
    </source>
</evidence>
<keyword evidence="3" id="KW-1017">Isopeptide bond</keyword>
<dbReference type="SUPFAM" id="SSF49354">
    <property type="entry name" value="PapD-like"/>
    <property type="match status" value="1"/>
</dbReference>
<keyword evidence="10 14" id="KW-0175">Coiled coil</keyword>
<dbReference type="FunFam" id="2.60.40.10:FF:000334">
    <property type="entry name" value="vesicle-associated membrane protein-associated protein A isoform X1"/>
    <property type="match status" value="1"/>
</dbReference>
<keyword evidence="7" id="KW-0832">Ubl conjugation</keyword>
<feature type="transmembrane region" description="Helical" evidence="15">
    <location>
        <begin position="242"/>
        <end position="264"/>
    </location>
</feature>
<comment type="function">
    <text evidence="13">Endoplasmic reticulum (ER)-anchored protein that mediates the formation of contact sites between the ER and endosomes via interaction with FFAT motif-containing proteins such as STARD3 or WDR44. Interacts with STARD3 in a FFAT motif phosphorylation dependent manner. Via interaction with WDR44 participates in neosynthesized protein export. Participates in the endoplasmic reticulum unfolded protein response (UPR) by inducing ERN1/IRE1 activity. Involved in cellular calcium homeostasis regulation.</text>
</comment>
<name>A0AAY5F0V6_ELEEL</name>
<proteinExistence type="inferred from homology"/>
<dbReference type="PANTHER" id="PTHR10809:SF12">
    <property type="entry name" value="VESICLE-ASSOCIATED MEMBRANE PROTEIN-ASSOCIATED PROTEIN B_C"/>
    <property type="match status" value="1"/>
</dbReference>
<keyword evidence="4" id="KW-0597">Phosphoprotein</keyword>
<evidence type="ECO:0000313" key="17">
    <source>
        <dbReference type="Ensembl" id="ENSEEEP00000062663.1"/>
    </source>
</evidence>
<reference evidence="17" key="2">
    <citation type="submission" date="2025-08" db="UniProtKB">
        <authorList>
            <consortium name="Ensembl"/>
        </authorList>
    </citation>
    <scope>IDENTIFICATION</scope>
</reference>
<evidence type="ECO:0000256" key="7">
    <source>
        <dbReference type="ARBA" id="ARBA00022843"/>
    </source>
</evidence>
<reference evidence="17 18" key="1">
    <citation type="submission" date="2020-05" db="EMBL/GenBank/DDBJ databases">
        <title>Electrophorus electricus (electric eel) genome, fEleEle1, primary haplotype.</title>
        <authorList>
            <person name="Myers G."/>
            <person name="Meyer A."/>
            <person name="Fedrigo O."/>
            <person name="Formenti G."/>
            <person name="Rhie A."/>
            <person name="Tracey A."/>
            <person name="Sims Y."/>
            <person name="Jarvis E.D."/>
        </authorList>
    </citation>
    <scope>NUCLEOTIDE SEQUENCE [LARGE SCALE GENOMIC DNA]</scope>
</reference>
<dbReference type="GeneTree" id="ENSGT00940000155769"/>
<protein>
    <recommendedName>
        <fullName evidence="16">MSP domain-containing protein</fullName>
    </recommendedName>
</protein>
<dbReference type="GO" id="GO:0033149">
    <property type="term" value="F:FFAT motif binding"/>
    <property type="evidence" value="ECO:0007669"/>
    <property type="project" value="TreeGrafter"/>
</dbReference>
<dbReference type="InterPro" id="IPR016763">
    <property type="entry name" value="VAP"/>
</dbReference>
<dbReference type="PROSITE" id="PS50202">
    <property type="entry name" value="MSP"/>
    <property type="match status" value="1"/>
</dbReference>
<dbReference type="Pfam" id="PF00635">
    <property type="entry name" value="Motile_Sperm"/>
    <property type="match status" value="1"/>
</dbReference>
<dbReference type="InterPro" id="IPR013783">
    <property type="entry name" value="Ig-like_fold"/>
</dbReference>
<comment type="similarity">
    <text evidence="2">Belongs to the VAMP-associated protein (VAP) (TC 9.B.17) family.</text>
</comment>
<evidence type="ECO:0000256" key="1">
    <source>
        <dbReference type="ARBA" id="ARBA00004163"/>
    </source>
</evidence>
<gene>
    <name evidence="17" type="primary">VAPB</name>
</gene>
<evidence type="ECO:0000256" key="11">
    <source>
        <dbReference type="ARBA" id="ARBA00023136"/>
    </source>
</evidence>
<evidence type="ECO:0000256" key="2">
    <source>
        <dbReference type="ARBA" id="ARBA00008932"/>
    </source>
</evidence>
<dbReference type="GO" id="GO:0061817">
    <property type="term" value="P:endoplasmic reticulum-plasma membrane tethering"/>
    <property type="evidence" value="ECO:0007669"/>
    <property type="project" value="TreeGrafter"/>
</dbReference>
<dbReference type="Gene3D" id="2.60.40.10">
    <property type="entry name" value="Immunoglobulins"/>
    <property type="match status" value="1"/>
</dbReference>
<evidence type="ECO:0000256" key="5">
    <source>
        <dbReference type="ARBA" id="ARBA00022692"/>
    </source>
</evidence>
<evidence type="ECO:0000259" key="16">
    <source>
        <dbReference type="PROSITE" id="PS50202"/>
    </source>
</evidence>
<dbReference type="GO" id="GO:0005886">
    <property type="term" value="C:plasma membrane"/>
    <property type="evidence" value="ECO:0007669"/>
    <property type="project" value="TreeGrafter"/>
</dbReference>
<dbReference type="Ensembl" id="ENSEEET00000056464.1">
    <property type="protein sequence ID" value="ENSEEEP00000062663.1"/>
    <property type="gene ID" value="ENSEEEG00000017763.2"/>
</dbReference>
<evidence type="ECO:0000256" key="14">
    <source>
        <dbReference type="SAM" id="Coils"/>
    </source>
</evidence>
<dbReference type="Proteomes" id="UP000314983">
    <property type="component" value="Chromosome 3"/>
</dbReference>
<dbReference type="InterPro" id="IPR000535">
    <property type="entry name" value="MSP_dom"/>
</dbReference>
<comment type="subcellular location">
    <subcellularLocation>
        <location evidence="1">Endoplasmic reticulum membrane</location>
        <topology evidence="1">Single-pass type IV membrane protein</topology>
    </subcellularLocation>
</comment>
<evidence type="ECO:0000256" key="4">
    <source>
        <dbReference type="ARBA" id="ARBA00022553"/>
    </source>
</evidence>
<keyword evidence="6" id="KW-0256">Endoplasmic reticulum</keyword>
<keyword evidence="12" id="KW-0834">Unfolded protein response</keyword>
<reference evidence="17" key="3">
    <citation type="submission" date="2025-09" db="UniProtKB">
        <authorList>
            <consortium name="Ensembl"/>
        </authorList>
    </citation>
    <scope>IDENTIFICATION</scope>
</reference>
<keyword evidence="11 15" id="KW-0472">Membrane</keyword>
<keyword evidence="18" id="KW-1185">Reference proteome</keyword>
<dbReference type="GO" id="GO:0006986">
    <property type="term" value="P:response to unfolded protein"/>
    <property type="evidence" value="ECO:0007669"/>
    <property type="project" value="UniProtKB-KW"/>
</dbReference>
<feature type="domain" description="MSP" evidence="16">
    <location>
        <begin position="7"/>
        <end position="144"/>
    </location>
</feature>
<evidence type="ECO:0000313" key="18">
    <source>
        <dbReference type="Proteomes" id="UP000314983"/>
    </source>
</evidence>
<dbReference type="AlphaFoldDB" id="A0AAY5F0V6"/>
<dbReference type="GO" id="GO:0090158">
    <property type="term" value="P:endoplasmic reticulum membrane organization"/>
    <property type="evidence" value="ECO:0007669"/>
    <property type="project" value="TreeGrafter"/>
</dbReference>
<evidence type="ECO:0000256" key="15">
    <source>
        <dbReference type="SAM" id="Phobius"/>
    </source>
</evidence>
<evidence type="ECO:0000256" key="9">
    <source>
        <dbReference type="ARBA" id="ARBA00022990"/>
    </source>
</evidence>
<evidence type="ECO:0000256" key="12">
    <source>
        <dbReference type="ARBA" id="ARBA00023230"/>
    </source>
</evidence>
<accession>A0AAY5F0V6</accession>
<evidence type="ECO:0000256" key="8">
    <source>
        <dbReference type="ARBA" id="ARBA00022989"/>
    </source>
</evidence>
<evidence type="ECO:0000256" key="6">
    <source>
        <dbReference type="ARBA" id="ARBA00022824"/>
    </source>
</evidence>
<feature type="coiled-coil region" evidence="14">
    <location>
        <begin position="187"/>
        <end position="214"/>
    </location>
</feature>
<organism evidence="17 18">
    <name type="scientific">Electrophorus electricus</name>
    <name type="common">Electric eel</name>
    <name type="synonym">Gymnotus electricus</name>
    <dbReference type="NCBI Taxonomy" id="8005"/>
    <lineage>
        <taxon>Eukaryota</taxon>
        <taxon>Metazoa</taxon>
        <taxon>Chordata</taxon>
        <taxon>Craniata</taxon>
        <taxon>Vertebrata</taxon>
        <taxon>Euteleostomi</taxon>
        <taxon>Actinopterygii</taxon>
        <taxon>Neopterygii</taxon>
        <taxon>Teleostei</taxon>
        <taxon>Ostariophysi</taxon>
        <taxon>Gymnotiformes</taxon>
        <taxon>Gymnotoidei</taxon>
        <taxon>Gymnotidae</taxon>
        <taxon>Electrophorus</taxon>
    </lineage>
</organism>
<dbReference type="PANTHER" id="PTHR10809">
    <property type="entry name" value="VESICLE-ASSOCIATED MEMBRANE PROTEIN-ASSOCIATED PROTEIN"/>
    <property type="match status" value="1"/>
</dbReference>
<dbReference type="GO" id="GO:0005789">
    <property type="term" value="C:endoplasmic reticulum membrane"/>
    <property type="evidence" value="ECO:0007669"/>
    <property type="project" value="UniProtKB-SubCell"/>
</dbReference>
<keyword evidence="9" id="KW-0007">Acetylation</keyword>